<dbReference type="AlphaFoldDB" id="A0A3E1YHW5"/>
<dbReference type="RefSeq" id="WP_116974164.1">
    <property type="nucleotide sequence ID" value="NZ_QPMM01000001.1"/>
</dbReference>
<evidence type="ECO:0000313" key="2">
    <source>
        <dbReference type="Proteomes" id="UP000260644"/>
    </source>
</evidence>
<sequence>MAALGAQITLELSATDMLFFNEERKRYYPAHANKMPAHLTLIYHVLFSSLEQLENLTCRSIPVFDISISDLALFKNGVAYSITSESLIQLHSCLCSQLEFGLSSRDKEAFLPHITICNQVTPFKAQRTYERLKQEFTPFTARAIGITLNFRNQEPIFQQFDV</sequence>
<dbReference type="InterPro" id="IPR009097">
    <property type="entry name" value="Cyclic_Pdiesterase"/>
</dbReference>
<reference evidence="1 2" key="1">
    <citation type="submission" date="2018-07" db="EMBL/GenBank/DDBJ databases">
        <title>Chitinophaga K2CV101002-2 sp. nov., isolated from a monsoon evergreen broad-leaved forest soil.</title>
        <authorList>
            <person name="Lv Y."/>
        </authorList>
    </citation>
    <scope>NUCLEOTIDE SEQUENCE [LARGE SCALE GENOMIC DNA]</scope>
    <source>
        <strain evidence="1 2">GDMCC 1.1288</strain>
    </source>
</reference>
<proteinExistence type="predicted"/>
<dbReference type="OrthoDB" id="793003at2"/>
<evidence type="ECO:0000313" key="1">
    <source>
        <dbReference type="EMBL" id="RFS26972.1"/>
    </source>
</evidence>
<keyword evidence="1" id="KW-0436">Ligase</keyword>
<protein>
    <submittedName>
        <fullName evidence="1">2'-5' RNA ligase family protein</fullName>
    </submittedName>
</protein>
<dbReference type="Pfam" id="PF13563">
    <property type="entry name" value="2_5_RNA_ligase2"/>
    <property type="match status" value="1"/>
</dbReference>
<comment type="caution">
    <text evidence="1">The sequence shown here is derived from an EMBL/GenBank/DDBJ whole genome shotgun (WGS) entry which is preliminary data.</text>
</comment>
<organism evidence="1 2">
    <name type="scientific">Chitinophaga silvatica</name>
    <dbReference type="NCBI Taxonomy" id="2282649"/>
    <lineage>
        <taxon>Bacteria</taxon>
        <taxon>Pseudomonadati</taxon>
        <taxon>Bacteroidota</taxon>
        <taxon>Chitinophagia</taxon>
        <taxon>Chitinophagales</taxon>
        <taxon>Chitinophagaceae</taxon>
        <taxon>Chitinophaga</taxon>
    </lineage>
</organism>
<dbReference type="GO" id="GO:0016874">
    <property type="term" value="F:ligase activity"/>
    <property type="evidence" value="ECO:0007669"/>
    <property type="project" value="UniProtKB-KW"/>
</dbReference>
<keyword evidence="2" id="KW-1185">Reference proteome</keyword>
<dbReference type="EMBL" id="QPMM01000001">
    <property type="protein sequence ID" value="RFS26972.1"/>
    <property type="molecule type" value="Genomic_DNA"/>
</dbReference>
<name>A0A3E1YHW5_9BACT</name>
<accession>A0A3E1YHW5</accession>
<dbReference type="SUPFAM" id="SSF55144">
    <property type="entry name" value="LigT-like"/>
    <property type="match status" value="1"/>
</dbReference>
<gene>
    <name evidence="1" type="ORF">DVR12_04095</name>
</gene>
<dbReference type="Gene3D" id="3.90.1140.10">
    <property type="entry name" value="Cyclic phosphodiesterase"/>
    <property type="match status" value="1"/>
</dbReference>
<dbReference type="Proteomes" id="UP000260644">
    <property type="component" value="Unassembled WGS sequence"/>
</dbReference>